<keyword evidence="3" id="KW-1185">Reference proteome</keyword>
<evidence type="ECO:0000313" key="4">
    <source>
        <dbReference type="WBParaSite" id="DME_0000438401-mRNA-1"/>
    </source>
</evidence>
<name>A0A0N4UB25_DRAME</name>
<sequence length="60" mass="6743">MVLIYKWYSKTVFAAPKVTFLNGDEAVLIKNRDVSRLTKVTVYEVAKSSGMLSLQSSDSR</sequence>
<protein>
    <submittedName>
        <fullName evidence="4">MSP domain-containing protein</fullName>
    </submittedName>
</protein>
<gene>
    <name evidence="1" type="ORF">DME_LOCUS8267</name>
</gene>
<reference evidence="4" key="1">
    <citation type="submission" date="2017-02" db="UniProtKB">
        <authorList>
            <consortium name="WormBaseParasite"/>
        </authorList>
    </citation>
    <scope>IDENTIFICATION</scope>
</reference>
<dbReference type="OrthoDB" id="5820201at2759"/>
<accession>A0A0N4UB25</accession>
<dbReference type="AlphaFoldDB" id="A0A0N4UB25"/>
<proteinExistence type="predicted"/>
<dbReference type="EMBL" id="UYYG01001167">
    <property type="protein sequence ID" value="VDN58294.1"/>
    <property type="molecule type" value="Genomic_DNA"/>
</dbReference>
<evidence type="ECO:0000313" key="3">
    <source>
        <dbReference type="Proteomes" id="UP000274756"/>
    </source>
</evidence>
<dbReference type="Proteomes" id="UP000274756">
    <property type="component" value="Unassembled WGS sequence"/>
</dbReference>
<evidence type="ECO:0000313" key="1">
    <source>
        <dbReference type="EMBL" id="VDN58294.1"/>
    </source>
</evidence>
<organism evidence="2 4">
    <name type="scientific">Dracunculus medinensis</name>
    <name type="common">Guinea worm</name>
    <dbReference type="NCBI Taxonomy" id="318479"/>
    <lineage>
        <taxon>Eukaryota</taxon>
        <taxon>Metazoa</taxon>
        <taxon>Ecdysozoa</taxon>
        <taxon>Nematoda</taxon>
        <taxon>Chromadorea</taxon>
        <taxon>Rhabditida</taxon>
        <taxon>Spirurina</taxon>
        <taxon>Dracunculoidea</taxon>
        <taxon>Dracunculidae</taxon>
        <taxon>Dracunculus</taxon>
    </lineage>
</organism>
<dbReference type="Proteomes" id="UP000038040">
    <property type="component" value="Unplaced"/>
</dbReference>
<reference evidence="1 3" key="2">
    <citation type="submission" date="2018-11" db="EMBL/GenBank/DDBJ databases">
        <authorList>
            <consortium name="Pathogen Informatics"/>
        </authorList>
    </citation>
    <scope>NUCLEOTIDE SEQUENCE [LARGE SCALE GENOMIC DNA]</scope>
</reference>
<dbReference type="WBParaSite" id="DME_0000438401-mRNA-1">
    <property type="protein sequence ID" value="DME_0000438401-mRNA-1"/>
    <property type="gene ID" value="DME_0000438401"/>
</dbReference>
<evidence type="ECO:0000313" key="2">
    <source>
        <dbReference type="Proteomes" id="UP000038040"/>
    </source>
</evidence>